<feature type="region of interest" description="Disordered" evidence="1">
    <location>
        <begin position="710"/>
        <end position="784"/>
    </location>
</feature>
<evidence type="ECO:0000256" key="1">
    <source>
        <dbReference type="SAM" id="MobiDB-lite"/>
    </source>
</evidence>
<evidence type="ECO:0000313" key="2">
    <source>
        <dbReference type="EMBL" id="QHU19621.1"/>
    </source>
</evidence>
<feature type="compositionally biased region" description="Acidic residues" evidence="1">
    <location>
        <begin position="710"/>
        <end position="755"/>
    </location>
</feature>
<feature type="compositionally biased region" description="Acidic residues" evidence="1">
    <location>
        <begin position="763"/>
        <end position="784"/>
    </location>
</feature>
<reference evidence="2" key="1">
    <citation type="journal article" date="2020" name="Nature">
        <title>Giant virus diversity and host interactions through global metagenomics.</title>
        <authorList>
            <person name="Schulz F."/>
            <person name="Roux S."/>
            <person name="Paez-Espino D."/>
            <person name="Jungbluth S."/>
            <person name="Walsh D.A."/>
            <person name="Denef V.J."/>
            <person name="McMahon K.D."/>
            <person name="Konstantinidis K.T."/>
            <person name="Eloe-Fadrosh E.A."/>
            <person name="Kyrpides N.C."/>
            <person name="Woyke T."/>
        </authorList>
    </citation>
    <scope>NUCLEOTIDE SEQUENCE</scope>
    <source>
        <strain evidence="2">GVMAG-S-3300013014-113</strain>
    </source>
</reference>
<accession>A0A6C0KR05</accession>
<protein>
    <submittedName>
        <fullName evidence="2">Uncharacterized protein</fullName>
    </submittedName>
</protein>
<proteinExistence type="predicted"/>
<dbReference type="EMBL" id="MN740953">
    <property type="protein sequence ID" value="QHU19621.1"/>
    <property type="molecule type" value="Genomic_DNA"/>
</dbReference>
<name>A0A6C0KR05_9ZZZZ</name>
<organism evidence="2">
    <name type="scientific">viral metagenome</name>
    <dbReference type="NCBI Taxonomy" id="1070528"/>
    <lineage>
        <taxon>unclassified sequences</taxon>
        <taxon>metagenomes</taxon>
        <taxon>organismal metagenomes</taxon>
    </lineage>
</organism>
<sequence>MSNIFKFYINNNNSFNDVYLFINAKYIATNSSIPSIDELNANYNNYNSFIYSDIYEKHFTNDFNNNDLMYLKTYNSKLIFIDDTIYIDDTIETVKLKFIKHYNKKASEDKKLCFEELYFYCLTQSKLNKMELFNAITSNNKNDLTEENLSAYLININEKQEILESLEKKELYTYEDIDAITINAITEFISVGQSLLKPLPNYVVNPYYSNSATKSLASFIATNNSNMVFDYAIYNNSIIVCLASLLLENPSQETDDETLIKVYFQFLYSKNIINKRDFLAQKIELLKQSSELVEDTYFNNKNKFKLALYKIYNKSNGLKYESSGIKSINININSALNYNISLETLFKLFTSSELYPFIKYNPGKKLENLYRLYCLEEKEMTSKKVPLLSKTLILKYAKFLGKSHTISFYVNSKEDLFVNNVNEFLIELEDNGIINVKIDFKNVIDLEKINTLVATNVNNIIKFIRKFVVNNSIDLFDNLLNKNVEINSINYMTTIKVKGALKPNAIVNCSSYFFNTISSNSEEIVMRYKNVSNFSIMNSEESYIIELIKQKASEMDILHKLKDNFNLSLEDARSRLIDVINSLKLLQNTFNHKKITIKNNPGFQTVFKKTNSNSLVINIENIDNINYLDTIPIYIDSLTKILFNNIEDETLNLEVNNICKKTQPLDETKEKTFTNIEATTNKNITHLLENEDDDDDDEDYSAHNDLMDILLDDDDEDEDDDEDGDDDGDDDGDEDGEDNDDDEDDENDDDDENIEKEEKENIENADEDKEENIENIENEDKDEYIATEEIQATNPNPKETIKEVAHDEQQEDKAYKETLAEDEFKEVSEKSNPILKRLINKEPKLFTTDKNKFYTEYSRLCPANVKKQPVILTKEEKTYIDTHHRDSYTESYEYGTKEGNKYYYICPRYWDLEKNISLTHAEVESERYGKVITKKNKNGTYDGNIMEFTDSKYHIDEKGNYIDHVPGFLDEKHNRNGFCLPCCFNNKLWNKSQQKQRRSKCLDLDYSTNDNKKDYYNYIKGPEKTPLEKSKIGFLPLSIQKILHFDNLDCVTKQAPNLLRTNRQCLLRYGVENSNKQSFIACIADLYETLVLNNSKSISINAMKKIIVASITIDSFIKYNNGNLPHIFISKNFSELVSTIKLDKYKSSILYKQLVSKTTKKLDDPSHITFIKKIINSFENFKAYLESSSFIDYTYLWDIICKSNDLLFPNGLNLIILDITNEDTTDNVKIICPKQSYSNEFIDLKKKCLLLIQKNEYFEPIYLINNTIDYYIVKTFSFAKSNEDKLLAGFKNILNSIRNSINSNCVGSIATATKKNDTAFYDFKPNIHLDNVIASITQLKYEINYQIMDYNNKVIGLLINNNAIHGFIPCYPSALSSIYETIPYKMIDEITESEYNDYNSTKHILEKVYSSSNKKIMCKPLYKIIEDSLIIGILTNGNQFIQLSKPEFNNNGDELKEINDSNYVYIDKNIQTNLSQDNERSATVNNIKLETQFYNSFKNTFKKILGMHKHSLYKASIIKIINANSMLYLDKISNIYNLLKTIGENYIIFAKYDKNILASIKKISSCVDADECNTSFCMKSNDICSLIIPKKNLINGEQNEEIYYSRLSDEFVRYNKFKNFIFENNISYNYGSVEYTILENELLLFHSTLTQEYLKDLISSNSQNNLKNTFDTLGIVESKEILNFKNLKKEKIIIAATKDKLQTIQEYYDKNKSDTDAYADTDAKLQIKIKAPNVAKTDDSATPAQETSISIDTSEIAQNLQFIAQNSDPSYKCEFYKNLIREGMRLNFKEPLYELGFHLNNKLCSFQLILIIIKHNNSIQNSNLTINDIKKKLYELYTKDANFEILCYILLKNNKKSILEKVINKELSFEDLMYSDAYYITYIDIYMLAKEYNLPIIFLCNSAIDLTITDENYIICNINKLNQEYYFFKVPSKYSRKKEHNYKLLFTKQSIKINIENDLLDTPNYKLYSKLKKELKLFINPLENYITNYDLSKLTNTKYKVRQVKKVEIKK</sequence>